<feature type="domain" description="PAS fold" evidence="1">
    <location>
        <begin position="12"/>
        <end position="101"/>
    </location>
</feature>
<protein>
    <recommendedName>
        <fullName evidence="1">PAS fold domain-containing protein</fullName>
    </recommendedName>
</protein>
<dbReference type="GO" id="GO:0006355">
    <property type="term" value="P:regulation of DNA-templated transcription"/>
    <property type="evidence" value="ECO:0007669"/>
    <property type="project" value="InterPro"/>
</dbReference>
<evidence type="ECO:0000313" key="2">
    <source>
        <dbReference type="EMBL" id="KIU26704.1"/>
    </source>
</evidence>
<dbReference type="Proteomes" id="UP000033203">
    <property type="component" value="Unassembled WGS sequence"/>
</dbReference>
<sequence length="235" mass="25208">MPFRSGHIGHALINRRRDIVDIDDGYEALVGVGRDAVIGRPASEFAHPTERLIADAFLQTAWRDPGQKTHRGTLRCMQADGGVVWINVSVSRLGQGDAAVLVLSARLLCRHAETESVHSYWRMARMFLQAVSGSKRAFGPALAGNPACEILLIAYLAEAEASSVTAAELAKRISTSQALANRWILALIDAGFAEMEAPGALGPQTPIRLSPLALSQIEALFSSLGSELKGMRVPA</sequence>
<name>A0A0D1KQG7_9SPHN</name>
<dbReference type="EMBL" id="JXTP01000064">
    <property type="protein sequence ID" value="KIU26704.1"/>
    <property type="molecule type" value="Genomic_DNA"/>
</dbReference>
<dbReference type="Gene3D" id="3.30.450.20">
    <property type="entry name" value="PAS domain"/>
    <property type="match status" value="1"/>
</dbReference>
<dbReference type="AlphaFoldDB" id="A0A0D1KQG7"/>
<evidence type="ECO:0000259" key="1">
    <source>
        <dbReference type="Pfam" id="PF00989"/>
    </source>
</evidence>
<dbReference type="Pfam" id="PF00989">
    <property type="entry name" value="PAS"/>
    <property type="match status" value="1"/>
</dbReference>
<gene>
    <name evidence="2" type="ORF">SR41_13095</name>
</gene>
<accession>A0A0D1KQG7</accession>
<dbReference type="PATRIC" id="fig|1549858.7.peg.2323"/>
<dbReference type="NCBIfam" id="TIGR00229">
    <property type="entry name" value="sensory_box"/>
    <property type="match status" value="1"/>
</dbReference>
<organism evidence="2 3">
    <name type="scientific">Sphingomonas melonis</name>
    <dbReference type="NCBI Taxonomy" id="152682"/>
    <lineage>
        <taxon>Bacteria</taxon>
        <taxon>Pseudomonadati</taxon>
        <taxon>Pseudomonadota</taxon>
        <taxon>Alphaproteobacteria</taxon>
        <taxon>Sphingomonadales</taxon>
        <taxon>Sphingomonadaceae</taxon>
        <taxon>Sphingomonas</taxon>
    </lineage>
</organism>
<dbReference type="InterPro" id="IPR000014">
    <property type="entry name" value="PAS"/>
</dbReference>
<reference evidence="2 3" key="1">
    <citation type="submission" date="2015-01" db="EMBL/GenBank/DDBJ databases">
        <title>Genome of Sphingomonas taxi strain 30a.</title>
        <authorList>
            <person name="Eevers N."/>
            <person name="Van Hamme J."/>
            <person name="Bottos E."/>
            <person name="Weyens N."/>
            <person name="Vangronsveld J."/>
        </authorList>
    </citation>
    <scope>NUCLEOTIDE SEQUENCE [LARGE SCALE GENOMIC DNA]</scope>
    <source>
        <strain evidence="2 3">30a</strain>
    </source>
</reference>
<dbReference type="CDD" id="cd00130">
    <property type="entry name" value="PAS"/>
    <property type="match status" value="1"/>
</dbReference>
<evidence type="ECO:0000313" key="3">
    <source>
        <dbReference type="Proteomes" id="UP000033203"/>
    </source>
</evidence>
<dbReference type="SUPFAM" id="SSF55785">
    <property type="entry name" value="PYP-like sensor domain (PAS domain)"/>
    <property type="match status" value="1"/>
</dbReference>
<dbReference type="InterPro" id="IPR035965">
    <property type="entry name" value="PAS-like_dom_sf"/>
</dbReference>
<comment type="caution">
    <text evidence="2">The sequence shown here is derived from an EMBL/GenBank/DDBJ whole genome shotgun (WGS) entry which is preliminary data.</text>
</comment>
<dbReference type="InterPro" id="IPR013767">
    <property type="entry name" value="PAS_fold"/>
</dbReference>
<proteinExistence type="predicted"/>